<feature type="transmembrane region" description="Helical" evidence="1">
    <location>
        <begin position="133"/>
        <end position="152"/>
    </location>
</feature>
<keyword evidence="1" id="KW-0472">Membrane</keyword>
<feature type="transmembrane region" description="Helical" evidence="1">
    <location>
        <begin position="164"/>
        <end position="184"/>
    </location>
</feature>
<reference evidence="2 3" key="1">
    <citation type="submission" date="2018-08" db="EMBL/GenBank/DDBJ databases">
        <title>Genome analysis of the thermophilic bacterium of the candidate phylum Aminicenantes from deep subsurface aquifer revealed its physiology and ecological role.</title>
        <authorList>
            <person name="Kadnikov V.V."/>
            <person name="Mardanov A.V."/>
            <person name="Beletsky A.V."/>
            <person name="Karnachuk O.V."/>
            <person name="Ravin N.V."/>
        </authorList>
    </citation>
    <scope>NUCLEOTIDE SEQUENCE [LARGE SCALE GENOMIC DNA]</scope>
    <source>
        <strain evidence="2">BY38</strain>
    </source>
</reference>
<evidence type="ECO:0000313" key="3">
    <source>
        <dbReference type="Proteomes" id="UP000257323"/>
    </source>
</evidence>
<dbReference type="EMBL" id="QUAH01000014">
    <property type="protein sequence ID" value="RFT14999.1"/>
    <property type="molecule type" value="Genomic_DNA"/>
</dbReference>
<evidence type="ECO:0000313" key="2">
    <source>
        <dbReference type="EMBL" id="RFT14999.1"/>
    </source>
</evidence>
<name>A0A3E2BJS0_9BACT</name>
<feature type="transmembrane region" description="Helical" evidence="1">
    <location>
        <begin position="45"/>
        <end position="64"/>
    </location>
</feature>
<feature type="transmembrane region" description="Helical" evidence="1">
    <location>
        <begin position="12"/>
        <end position="33"/>
    </location>
</feature>
<feature type="transmembrane region" description="Helical" evidence="1">
    <location>
        <begin position="104"/>
        <end position="121"/>
    </location>
</feature>
<keyword evidence="1" id="KW-0812">Transmembrane</keyword>
<accession>A0A3E2BJS0</accession>
<dbReference type="AlphaFoldDB" id="A0A3E2BJS0"/>
<proteinExistence type="predicted"/>
<protein>
    <submittedName>
        <fullName evidence="2">Uncharacterized protein</fullName>
    </submittedName>
</protein>
<keyword evidence="1" id="KW-1133">Transmembrane helix</keyword>
<evidence type="ECO:0000256" key="1">
    <source>
        <dbReference type="SAM" id="Phobius"/>
    </source>
</evidence>
<feature type="transmembrane region" description="Helical" evidence="1">
    <location>
        <begin position="76"/>
        <end position="98"/>
    </location>
</feature>
<comment type="caution">
    <text evidence="2">The sequence shown here is derived from an EMBL/GenBank/DDBJ whole genome shotgun (WGS) entry which is preliminary data.</text>
</comment>
<sequence length="193" mass="21099">MTEDVKKMEGKLWRKILVVAGVTAALLLLAFVLKRLIGSPEWTAMDFAVVAVMFFGTGLAYVLITHKRKEALYRLAVALASATGLLLFWTNLAVGIIGSEDEPANLMYFGVLAVAFVGSVVSRFQPRGLARAMWVTAGAQVLTIVIALLAGWQHLAESSLTEIIGINCFFAMLWAISGLLFRWVKQENTPPMP</sequence>
<dbReference type="Proteomes" id="UP000257323">
    <property type="component" value="Unassembled WGS sequence"/>
</dbReference>
<gene>
    <name evidence="2" type="ORF">OP8BY_1109</name>
</gene>
<organism evidence="2 3">
    <name type="scientific">Candidatus Saccharicenans subterraneus</name>
    <dbReference type="NCBI Taxonomy" id="2508984"/>
    <lineage>
        <taxon>Bacteria</taxon>
        <taxon>Candidatus Aminicenantota</taxon>
        <taxon>Candidatus Aminicenantia</taxon>
        <taxon>Candidatus Aminicenantales</taxon>
        <taxon>Candidatus Saccharicenantaceae</taxon>
        <taxon>Candidatus Saccharicenans</taxon>
    </lineage>
</organism>